<dbReference type="InterPro" id="IPR029058">
    <property type="entry name" value="AB_hydrolase_fold"/>
</dbReference>
<dbReference type="InterPro" id="IPR002471">
    <property type="entry name" value="Pept_S9_AS"/>
</dbReference>
<comment type="caution">
    <text evidence="3">The sequence shown here is derived from an EMBL/GenBank/DDBJ whole genome shotgun (WGS) entry which is preliminary data.</text>
</comment>
<dbReference type="Gene3D" id="3.40.50.1820">
    <property type="entry name" value="alpha/beta hydrolase"/>
    <property type="match status" value="1"/>
</dbReference>
<dbReference type="GO" id="GO:0004252">
    <property type="term" value="F:serine-type endopeptidase activity"/>
    <property type="evidence" value="ECO:0007669"/>
    <property type="project" value="InterPro"/>
</dbReference>
<evidence type="ECO:0000256" key="1">
    <source>
        <dbReference type="ARBA" id="ARBA00022801"/>
    </source>
</evidence>
<keyword evidence="1 3" id="KW-0378">Hydrolase</keyword>
<feature type="domain" description="Serine aminopeptidase S33" evidence="2">
    <location>
        <begin position="54"/>
        <end position="271"/>
    </location>
</feature>
<dbReference type="GO" id="GO:0006508">
    <property type="term" value="P:proteolysis"/>
    <property type="evidence" value="ECO:0007669"/>
    <property type="project" value="InterPro"/>
</dbReference>
<dbReference type="RefSeq" id="WP_138127040.1">
    <property type="nucleotide sequence ID" value="NZ_SWLG01000008.1"/>
</dbReference>
<dbReference type="PROSITE" id="PS00708">
    <property type="entry name" value="PRO_ENDOPEP_SER"/>
    <property type="match status" value="1"/>
</dbReference>
<dbReference type="InterPro" id="IPR053145">
    <property type="entry name" value="AB_hydrolase_Est10"/>
</dbReference>
<dbReference type="EMBL" id="SWLG01000008">
    <property type="protein sequence ID" value="TLS36841.1"/>
    <property type="molecule type" value="Genomic_DNA"/>
</dbReference>
<dbReference type="PANTHER" id="PTHR43265:SF1">
    <property type="entry name" value="ESTERASE ESTD"/>
    <property type="match status" value="1"/>
</dbReference>
<evidence type="ECO:0000259" key="2">
    <source>
        <dbReference type="Pfam" id="PF12146"/>
    </source>
</evidence>
<keyword evidence="4" id="KW-1185">Reference proteome</keyword>
<dbReference type="Proteomes" id="UP000308230">
    <property type="component" value="Unassembled WGS sequence"/>
</dbReference>
<name>A0A5R9F1F5_9BACL</name>
<dbReference type="SUPFAM" id="SSF53474">
    <property type="entry name" value="alpha/beta-Hydrolases"/>
    <property type="match status" value="1"/>
</dbReference>
<dbReference type="GO" id="GO:0052689">
    <property type="term" value="F:carboxylic ester hydrolase activity"/>
    <property type="evidence" value="ECO:0007669"/>
    <property type="project" value="TreeGrafter"/>
</dbReference>
<dbReference type="AlphaFoldDB" id="A0A5R9F1F5"/>
<evidence type="ECO:0000313" key="4">
    <source>
        <dbReference type="Proteomes" id="UP000308230"/>
    </source>
</evidence>
<reference evidence="3 4" key="1">
    <citation type="submission" date="2019-04" db="EMBL/GenBank/DDBJ databases">
        <title>Bacillus caeni sp. nov., a bacterium isolated from mangrove sediment.</title>
        <authorList>
            <person name="Huang H."/>
            <person name="Mo K."/>
            <person name="Hu Y."/>
        </authorList>
    </citation>
    <scope>NUCLEOTIDE SEQUENCE [LARGE SCALE GENOMIC DNA]</scope>
    <source>
        <strain evidence="3 4">HB172195</strain>
    </source>
</reference>
<sequence length="321" mass="35628">MADEKIVIGAETKYPLNGMLSIPNKTNGLLPAVVLIHGSGPSNMDGKVGNNYPFKDLAEGLSAKGIAVLRYDKRTFVYGKEMKKDTGISVKEETIEDAILAANYLRKDTRIDPSNIFVIGHSMGGMLAPRIDAEGGNFSGIIIMAGSPRKMEDIMIDQNNTVLDSLNKLLKLVAKKQIASLSSKLANMYNLTDEKAKSTKILGNIRAYYFKEMGEHPAPNYLRELTKPVLILHGEKDFQSSVEKDFNGYKNILSEKPHATFKLYPNLNHAFMPSVYGEILKAKKEYKVAQHVDNQVINDISDWIHSVKNAQIAQTSSQQHT</sequence>
<accession>A0A5R9F1F5</accession>
<proteinExistence type="predicted"/>
<organism evidence="3 4">
    <name type="scientific">Exobacillus caeni</name>
    <dbReference type="NCBI Taxonomy" id="2574798"/>
    <lineage>
        <taxon>Bacteria</taxon>
        <taxon>Bacillati</taxon>
        <taxon>Bacillota</taxon>
        <taxon>Bacilli</taxon>
        <taxon>Bacillales</taxon>
        <taxon>Guptibacillaceae</taxon>
        <taxon>Exobacillus</taxon>
    </lineage>
</organism>
<dbReference type="Pfam" id="PF12146">
    <property type="entry name" value="Hydrolase_4"/>
    <property type="match status" value="1"/>
</dbReference>
<gene>
    <name evidence="3" type="ORF">FCL54_12855</name>
</gene>
<evidence type="ECO:0000313" key="3">
    <source>
        <dbReference type="EMBL" id="TLS36841.1"/>
    </source>
</evidence>
<dbReference type="OrthoDB" id="9809549at2"/>
<dbReference type="PANTHER" id="PTHR43265">
    <property type="entry name" value="ESTERASE ESTD"/>
    <property type="match status" value="1"/>
</dbReference>
<dbReference type="InterPro" id="IPR022742">
    <property type="entry name" value="Hydrolase_4"/>
</dbReference>
<protein>
    <submittedName>
        <fullName evidence="3">Alpha/beta hydrolase</fullName>
    </submittedName>
</protein>